<comment type="caution">
    <text evidence="7">The sequence shown here is derived from an EMBL/GenBank/DDBJ whole genome shotgun (WGS) entry which is preliminary data.</text>
</comment>
<reference evidence="9 10" key="1">
    <citation type="journal article" date="2016" name="ISME J.">
        <title>Chasing the elusive Euryarchaeota class WSA2: genomes reveal a uniquely fastidious methyl-reducing methanogen.</title>
        <authorList>
            <person name="Nobu M.K."/>
            <person name="Narihiro T."/>
            <person name="Kuroda K."/>
            <person name="Mei R."/>
            <person name="Liu W.T."/>
        </authorList>
    </citation>
    <scope>NUCLEOTIDE SEQUENCE [LARGE SCALE GENOMIC DNA]</scope>
    <source>
        <strain evidence="6">B03fssc0709_Meth_Bin005</strain>
        <strain evidence="7">B15fssc0709_Meth_Bin003</strain>
        <strain evidence="8">BMIXfssc0709_Meth_Bin006</strain>
    </source>
</reference>
<sequence length="214" mass="24817">MIRNTSDQMFHFIESLGIDSNCYILESDVTVLIDTGTYKNYRIYDYVDENDLEIDFIINTHCHYDHIGGNKFFEVPIYAHEKDYLDIQNATEKTFFWAFSQKFEGYKDVNPLKENDEIDLGEYILKVIHTPGHTSGSMCLLEEYKSYLFSGDTVFKGSVGRYDLPSGNLEDLKESLKKLCDIKVKEVFPGHGESFPGKDLLFNKYMVTLMEEDI</sequence>
<dbReference type="Proteomes" id="UP000091929">
    <property type="component" value="Unassembled WGS sequence"/>
</dbReference>
<evidence type="ECO:0000256" key="3">
    <source>
        <dbReference type="ARBA" id="ARBA00022801"/>
    </source>
</evidence>
<evidence type="ECO:0000256" key="4">
    <source>
        <dbReference type="ARBA" id="ARBA00022833"/>
    </source>
</evidence>
<accession>A0A150IYX1</accession>
<dbReference type="AlphaFoldDB" id="A0A150IRJ8"/>
<name>A0A150IRJ8_9EURY</name>
<dbReference type="InterPro" id="IPR036866">
    <property type="entry name" value="RibonucZ/Hydroxyglut_hydro"/>
</dbReference>
<accession>A0A150IRJ8</accession>
<evidence type="ECO:0000256" key="2">
    <source>
        <dbReference type="ARBA" id="ARBA00022723"/>
    </source>
</evidence>
<dbReference type="Pfam" id="PF00753">
    <property type="entry name" value="Lactamase_B"/>
    <property type="match status" value="1"/>
</dbReference>
<accession>A0A150IKF5</accession>
<keyword evidence="2" id="KW-0479">Metal-binding</keyword>
<dbReference type="Proteomes" id="UP000092401">
    <property type="component" value="Unassembled WGS sequence"/>
</dbReference>
<dbReference type="Proteomes" id="UP000092403">
    <property type="component" value="Unassembled WGS sequence"/>
</dbReference>
<dbReference type="InterPro" id="IPR001279">
    <property type="entry name" value="Metallo-B-lactamas"/>
</dbReference>
<organism evidence="7 9">
    <name type="scientific">Candidatus Methanofastidiosum methylothiophilum</name>
    <dbReference type="NCBI Taxonomy" id="1705564"/>
    <lineage>
        <taxon>Archaea</taxon>
        <taxon>Methanobacteriati</taxon>
        <taxon>Methanobacteriota</taxon>
        <taxon>Stenosarchaea group</taxon>
        <taxon>Candidatus Methanofastidiosia</taxon>
        <taxon>Candidatus Methanofastidiosales</taxon>
        <taxon>Candidatus Methanofastidiosaceae</taxon>
        <taxon>Candidatus Methanofastidiosum</taxon>
    </lineage>
</organism>
<evidence type="ECO:0000259" key="5">
    <source>
        <dbReference type="SMART" id="SM00849"/>
    </source>
</evidence>
<dbReference type="EMBL" id="LNGF01000019">
    <property type="protein sequence ID" value="KYC47651.1"/>
    <property type="molecule type" value="Genomic_DNA"/>
</dbReference>
<dbReference type="InterPro" id="IPR051453">
    <property type="entry name" value="MBL_Glyoxalase_II"/>
</dbReference>
<dbReference type="CDD" id="cd06262">
    <property type="entry name" value="metallo-hydrolase-like_MBL-fold"/>
    <property type="match status" value="1"/>
</dbReference>
<comment type="cofactor">
    <cofactor evidence="1">
        <name>Zn(2+)</name>
        <dbReference type="ChEBI" id="CHEBI:29105"/>
    </cofactor>
</comment>
<evidence type="ECO:0000313" key="6">
    <source>
        <dbReference type="EMBL" id="KYC45506.1"/>
    </source>
</evidence>
<evidence type="ECO:0000313" key="8">
    <source>
        <dbReference type="EMBL" id="KYC50112.1"/>
    </source>
</evidence>
<evidence type="ECO:0000256" key="1">
    <source>
        <dbReference type="ARBA" id="ARBA00001947"/>
    </source>
</evidence>
<evidence type="ECO:0000313" key="10">
    <source>
        <dbReference type="Proteomes" id="UP000092401"/>
    </source>
</evidence>
<keyword evidence="4" id="KW-0862">Zinc</keyword>
<evidence type="ECO:0000313" key="9">
    <source>
        <dbReference type="Proteomes" id="UP000091929"/>
    </source>
</evidence>
<keyword evidence="3 7" id="KW-0378">Hydrolase</keyword>
<gene>
    <name evidence="6" type="ORF">APG10_00808</name>
    <name evidence="7" type="ORF">APG11_00972</name>
    <name evidence="8" type="ORF">APG12_01022</name>
</gene>
<dbReference type="PANTHER" id="PTHR46233">
    <property type="entry name" value="HYDROXYACYLGLUTATHIONE HYDROLASE GLOC"/>
    <property type="match status" value="1"/>
</dbReference>
<dbReference type="SMART" id="SM00849">
    <property type="entry name" value="Lactamase_B"/>
    <property type="match status" value="1"/>
</dbReference>
<dbReference type="EMBL" id="LNGE01000017">
    <property type="protein sequence ID" value="KYC45506.1"/>
    <property type="molecule type" value="Genomic_DNA"/>
</dbReference>
<dbReference type="Gene3D" id="3.60.15.10">
    <property type="entry name" value="Ribonuclease Z/Hydroxyacylglutathione hydrolase-like"/>
    <property type="match status" value="1"/>
</dbReference>
<dbReference type="SUPFAM" id="SSF56281">
    <property type="entry name" value="Metallo-hydrolase/oxidoreductase"/>
    <property type="match status" value="1"/>
</dbReference>
<protein>
    <submittedName>
        <fullName evidence="7">Hydroxyacylglutathione hydrolase</fullName>
    </submittedName>
</protein>
<dbReference type="GO" id="GO:0046872">
    <property type="term" value="F:metal ion binding"/>
    <property type="evidence" value="ECO:0007669"/>
    <property type="project" value="UniProtKB-KW"/>
</dbReference>
<proteinExistence type="predicted"/>
<feature type="domain" description="Metallo-beta-lactamase" evidence="5">
    <location>
        <begin position="19"/>
        <end position="191"/>
    </location>
</feature>
<dbReference type="EMBL" id="LNJC01000019">
    <property type="protein sequence ID" value="KYC50112.1"/>
    <property type="molecule type" value="Genomic_DNA"/>
</dbReference>
<dbReference type="GO" id="GO:0016787">
    <property type="term" value="F:hydrolase activity"/>
    <property type="evidence" value="ECO:0007669"/>
    <property type="project" value="UniProtKB-KW"/>
</dbReference>
<evidence type="ECO:0000313" key="7">
    <source>
        <dbReference type="EMBL" id="KYC47651.1"/>
    </source>
</evidence>
<dbReference type="PANTHER" id="PTHR46233:SF3">
    <property type="entry name" value="HYDROXYACYLGLUTATHIONE HYDROLASE GLOC"/>
    <property type="match status" value="1"/>
</dbReference>